<dbReference type="AlphaFoldDB" id="A0A941HR59"/>
<dbReference type="RefSeq" id="WP_211802641.1">
    <property type="nucleotide sequence ID" value="NZ_JAGSCS010000023.1"/>
</dbReference>
<dbReference type="EMBL" id="JAGSCS010000023">
    <property type="protein sequence ID" value="MBR0577229.1"/>
    <property type="molecule type" value="Genomic_DNA"/>
</dbReference>
<keyword evidence="2" id="KW-1185">Reference proteome</keyword>
<name>A0A941HR59_9CLOT</name>
<protein>
    <submittedName>
        <fullName evidence="1">Uncharacterized protein</fullName>
    </submittedName>
</protein>
<sequence length="51" mass="5975">MNEVRNPENRLVYCVDENAKAVERLEKGWITRIEFKSDGTLEITHRKKSVA</sequence>
<dbReference type="Proteomes" id="UP000675379">
    <property type="component" value="Unassembled WGS sequence"/>
</dbReference>
<reference evidence="1" key="1">
    <citation type="submission" date="2021-04" db="EMBL/GenBank/DDBJ databases">
        <title>Proteiniclasticum sedimins sp. nov., an obligate anaerobic bacterium isolated from anaerobic sludge.</title>
        <authorList>
            <person name="Liu J."/>
        </authorList>
    </citation>
    <scope>NUCLEOTIDE SEQUENCE</scope>
    <source>
        <strain evidence="1">BAD-10</strain>
    </source>
</reference>
<comment type="caution">
    <text evidence="1">The sequence shown here is derived from an EMBL/GenBank/DDBJ whole genome shotgun (WGS) entry which is preliminary data.</text>
</comment>
<organism evidence="1 2">
    <name type="scientific">Proteiniclasticum sediminis</name>
    <dbReference type="NCBI Taxonomy" id="2804028"/>
    <lineage>
        <taxon>Bacteria</taxon>
        <taxon>Bacillati</taxon>
        <taxon>Bacillota</taxon>
        <taxon>Clostridia</taxon>
        <taxon>Eubacteriales</taxon>
        <taxon>Clostridiaceae</taxon>
        <taxon>Proteiniclasticum</taxon>
    </lineage>
</organism>
<accession>A0A941HR59</accession>
<gene>
    <name evidence="1" type="ORF">KCG48_12975</name>
</gene>
<evidence type="ECO:0000313" key="2">
    <source>
        <dbReference type="Proteomes" id="UP000675379"/>
    </source>
</evidence>
<evidence type="ECO:0000313" key="1">
    <source>
        <dbReference type="EMBL" id="MBR0577229.1"/>
    </source>
</evidence>
<proteinExistence type="predicted"/>